<keyword evidence="3" id="KW-0732">Signal</keyword>
<dbReference type="Pfam" id="PF13407">
    <property type="entry name" value="Peripla_BP_4"/>
    <property type="match status" value="1"/>
</dbReference>
<feature type="domain" description="Periplasmic binding protein" evidence="4">
    <location>
        <begin position="33"/>
        <end position="279"/>
    </location>
</feature>
<gene>
    <name evidence="5" type="ORF">J2S43_002025</name>
</gene>
<accession>A0ABT9MQ31</accession>
<protein>
    <submittedName>
        <fullName evidence="5">Ribose transport system substrate-binding protein</fullName>
    </submittedName>
</protein>
<organism evidence="5 6">
    <name type="scientific">Catenuloplanes nepalensis</name>
    <dbReference type="NCBI Taxonomy" id="587533"/>
    <lineage>
        <taxon>Bacteria</taxon>
        <taxon>Bacillati</taxon>
        <taxon>Actinomycetota</taxon>
        <taxon>Actinomycetes</taxon>
        <taxon>Micromonosporales</taxon>
        <taxon>Micromonosporaceae</taxon>
        <taxon>Catenuloplanes</taxon>
    </lineage>
</organism>
<dbReference type="InterPro" id="IPR025997">
    <property type="entry name" value="SBP_2_dom"/>
</dbReference>
<comment type="subcellular location">
    <subcellularLocation>
        <location evidence="1">Cell envelope</location>
    </subcellularLocation>
</comment>
<proteinExistence type="inferred from homology"/>
<evidence type="ECO:0000256" key="1">
    <source>
        <dbReference type="ARBA" id="ARBA00004196"/>
    </source>
</evidence>
<evidence type="ECO:0000256" key="2">
    <source>
        <dbReference type="ARBA" id="ARBA00007639"/>
    </source>
</evidence>
<feature type="chain" id="PRO_5046234674" evidence="3">
    <location>
        <begin position="26"/>
        <end position="348"/>
    </location>
</feature>
<keyword evidence="6" id="KW-1185">Reference proteome</keyword>
<dbReference type="EMBL" id="JAUSRA010000001">
    <property type="protein sequence ID" value="MDP9793513.1"/>
    <property type="molecule type" value="Genomic_DNA"/>
</dbReference>
<evidence type="ECO:0000259" key="4">
    <source>
        <dbReference type="Pfam" id="PF13407"/>
    </source>
</evidence>
<comment type="caution">
    <text evidence="5">The sequence shown here is derived from an EMBL/GenBank/DDBJ whole genome shotgun (WGS) entry which is preliminary data.</text>
</comment>
<dbReference type="RefSeq" id="WP_306828565.1">
    <property type="nucleotide sequence ID" value="NZ_JAUSRA010000001.1"/>
</dbReference>
<name>A0ABT9MQ31_9ACTN</name>
<feature type="signal peptide" evidence="3">
    <location>
        <begin position="1"/>
        <end position="25"/>
    </location>
</feature>
<dbReference type="PANTHER" id="PTHR30036">
    <property type="entry name" value="D-XYLOSE-BINDING PERIPLASMIC PROTEIN"/>
    <property type="match status" value="1"/>
</dbReference>
<dbReference type="Gene3D" id="3.40.50.2300">
    <property type="match status" value="2"/>
</dbReference>
<dbReference type="SUPFAM" id="SSF53822">
    <property type="entry name" value="Periplasmic binding protein-like I"/>
    <property type="match status" value="1"/>
</dbReference>
<comment type="similarity">
    <text evidence="2">Belongs to the bacterial solute-binding protein 2 family.</text>
</comment>
<evidence type="ECO:0000313" key="5">
    <source>
        <dbReference type="EMBL" id="MDP9793513.1"/>
    </source>
</evidence>
<evidence type="ECO:0000256" key="3">
    <source>
        <dbReference type="SAM" id="SignalP"/>
    </source>
</evidence>
<dbReference type="Proteomes" id="UP001240984">
    <property type="component" value="Unassembled WGS sequence"/>
</dbReference>
<evidence type="ECO:0000313" key="6">
    <source>
        <dbReference type="Proteomes" id="UP001240984"/>
    </source>
</evidence>
<dbReference type="InterPro" id="IPR050555">
    <property type="entry name" value="Bact_Solute-Bind_Prot2"/>
</dbReference>
<dbReference type="PROSITE" id="PS51257">
    <property type="entry name" value="PROKAR_LIPOPROTEIN"/>
    <property type="match status" value="1"/>
</dbReference>
<sequence length="348" mass="36241">MDVPRRVLAALLTLTLVGTAGCSGAGDRRPGPVAFLVASRQLGFVQEMTLGFAHGVDEVGGVEHSESGPGVADSAAALREFAEVEASSPAALAIFALSPELFADSLGSAIARGTPVIAVHSAPAPGSGVPLFVGNDNFQLGAMLGDAVASRLPHSTGGVIVIGSVSPGVPSLDRRVLGLRETLQRRLPSAVVVGPFDTKQEPAANLRAWQTLRRANPDAIAFIGTGGHDVNSIASLRASGRDPWVAAAIGFDDKSLTLAMKDRMVLVSTETYLQGEVAGRLQALTAKTGRPLPIGWIQTPGLLIDAGNAASVLGRQSSEARRREWFRETADTIVHSPEQYLRPLADAL</sequence>
<dbReference type="InterPro" id="IPR028082">
    <property type="entry name" value="Peripla_BP_I"/>
</dbReference>
<reference evidence="5 6" key="1">
    <citation type="submission" date="2023-07" db="EMBL/GenBank/DDBJ databases">
        <title>Sequencing the genomes of 1000 actinobacteria strains.</title>
        <authorList>
            <person name="Klenk H.-P."/>
        </authorList>
    </citation>
    <scope>NUCLEOTIDE SEQUENCE [LARGE SCALE GENOMIC DNA]</scope>
    <source>
        <strain evidence="5 6">DSM 44710</strain>
    </source>
</reference>
<dbReference type="PANTHER" id="PTHR30036:SF7">
    <property type="entry name" value="ABC TRANSPORTER PERIPLASMIC-BINDING PROTEIN YPHF"/>
    <property type="match status" value="1"/>
</dbReference>